<comment type="subcellular location">
    <subcellularLocation>
        <location evidence="1">Cytoplasm</location>
    </subcellularLocation>
</comment>
<dbReference type="InterPro" id="IPR003598">
    <property type="entry name" value="Ig_sub2"/>
</dbReference>
<dbReference type="GO" id="GO:0005524">
    <property type="term" value="F:ATP binding"/>
    <property type="evidence" value="ECO:0007669"/>
    <property type="project" value="UniProtKB-KW"/>
</dbReference>
<dbReference type="EMBL" id="JARO02000829">
    <property type="protein sequence ID" value="KPP77315.1"/>
    <property type="molecule type" value="Genomic_DNA"/>
</dbReference>
<evidence type="ECO:0000313" key="9">
    <source>
        <dbReference type="EMBL" id="KPP77315.1"/>
    </source>
</evidence>
<dbReference type="FunFam" id="2.60.40.10:FF:000145">
    <property type="entry name" value="Myosin light chain kinase, smooth muscle"/>
    <property type="match status" value="1"/>
</dbReference>
<dbReference type="Pfam" id="PF07679">
    <property type="entry name" value="I-set"/>
    <property type="match status" value="2"/>
</dbReference>
<comment type="caution">
    <text evidence="9">The sequence shown here is derived from an EMBL/GenBank/DDBJ whole genome shotgun (WGS) entry which is preliminary data.</text>
</comment>
<feature type="non-terminal residue" evidence="9">
    <location>
        <position position="228"/>
    </location>
</feature>
<sequence length="228" mass="24851">EVMGDLQLVTSTQISKASVTLSRGSQAMETPTFTLPPRNIRVKLGGTARLDGKVKGHPEPQVIWHRNGKPVIAGDRHAMEQNSRGTFSLTIQTVQMEDAGLYKCEALSDAGCRQITVELMVEVPAMENKPSIWGESPPKFVTKPSRVFAKVGQSCKLSAKITGRPQPQVLWLKGDMKLQPGGRFSVFEKSGIHFLEIRDVSTDDAGEYTCLVVNNAGKAMATAELTVQ</sequence>
<dbReference type="SUPFAM" id="SSF48726">
    <property type="entry name" value="Immunoglobulin"/>
    <property type="match status" value="2"/>
</dbReference>
<name>A0A0P7Z9D1_SCLFO</name>
<dbReference type="InterPro" id="IPR003599">
    <property type="entry name" value="Ig_sub"/>
</dbReference>
<evidence type="ECO:0000256" key="5">
    <source>
        <dbReference type="ARBA" id="ARBA00022741"/>
    </source>
</evidence>
<dbReference type="SMART" id="SM00408">
    <property type="entry name" value="IGc2"/>
    <property type="match status" value="2"/>
</dbReference>
<keyword evidence="3" id="KW-0963">Cytoplasm</keyword>
<dbReference type="PANTHER" id="PTHR47633">
    <property type="entry name" value="IMMUNOGLOBULIN"/>
    <property type="match status" value="1"/>
</dbReference>
<feature type="domain" description="Ig-like" evidence="8">
    <location>
        <begin position="138"/>
        <end position="226"/>
    </location>
</feature>
<feature type="domain" description="Ig-like" evidence="8">
    <location>
        <begin position="31"/>
        <end position="118"/>
    </location>
</feature>
<dbReference type="InterPro" id="IPR013783">
    <property type="entry name" value="Ig-like_fold"/>
</dbReference>
<evidence type="ECO:0000313" key="10">
    <source>
        <dbReference type="Proteomes" id="UP000034805"/>
    </source>
</evidence>
<protein>
    <recommendedName>
        <fullName evidence="8">Ig-like domain-containing protein</fullName>
    </recommendedName>
</protein>
<comment type="similarity">
    <text evidence="2">Belongs to the protein kinase superfamily. CAMK Ser/Thr protein kinase family.</text>
</comment>
<dbReference type="GO" id="GO:0005737">
    <property type="term" value="C:cytoplasm"/>
    <property type="evidence" value="ECO:0007669"/>
    <property type="project" value="UniProtKB-SubCell"/>
</dbReference>
<evidence type="ECO:0000256" key="1">
    <source>
        <dbReference type="ARBA" id="ARBA00004496"/>
    </source>
</evidence>
<evidence type="ECO:0000256" key="3">
    <source>
        <dbReference type="ARBA" id="ARBA00022490"/>
    </source>
</evidence>
<gene>
    <name evidence="9" type="ORF">Z043_103274</name>
</gene>
<dbReference type="Proteomes" id="UP000034805">
    <property type="component" value="Unassembled WGS sequence"/>
</dbReference>
<dbReference type="AlphaFoldDB" id="A0A0P7Z9D1"/>
<accession>A0A0P7Z9D1</accession>
<organism evidence="9 10">
    <name type="scientific">Scleropages formosus</name>
    <name type="common">Asian bonytongue</name>
    <name type="synonym">Osteoglossum formosum</name>
    <dbReference type="NCBI Taxonomy" id="113540"/>
    <lineage>
        <taxon>Eukaryota</taxon>
        <taxon>Metazoa</taxon>
        <taxon>Chordata</taxon>
        <taxon>Craniata</taxon>
        <taxon>Vertebrata</taxon>
        <taxon>Euteleostomi</taxon>
        <taxon>Actinopterygii</taxon>
        <taxon>Neopterygii</taxon>
        <taxon>Teleostei</taxon>
        <taxon>Osteoglossocephala</taxon>
        <taxon>Osteoglossomorpha</taxon>
        <taxon>Osteoglossiformes</taxon>
        <taxon>Osteoglossidae</taxon>
        <taxon>Scleropages</taxon>
    </lineage>
</organism>
<keyword evidence="5" id="KW-0547">Nucleotide-binding</keyword>
<dbReference type="Gene3D" id="2.60.40.10">
    <property type="entry name" value="Immunoglobulins"/>
    <property type="match status" value="2"/>
</dbReference>
<dbReference type="PROSITE" id="PS50835">
    <property type="entry name" value="IG_LIKE"/>
    <property type="match status" value="2"/>
</dbReference>
<proteinExistence type="inferred from homology"/>
<dbReference type="SMART" id="SM00409">
    <property type="entry name" value="IG"/>
    <property type="match status" value="2"/>
</dbReference>
<evidence type="ECO:0000256" key="6">
    <source>
        <dbReference type="ARBA" id="ARBA00022840"/>
    </source>
</evidence>
<evidence type="ECO:0000256" key="4">
    <source>
        <dbReference type="ARBA" id="ARBA00022737"/>
    </source>
</evidence>
<dbReference type="InterPro" id="IPR013098">
    <property type="entry name" value="Ig_I-set"/>
</dbReference>
<keyword evidence="6" id="KW-0067">ATP-binding</keyword>
<feature type="non-terminal residue" evidence="9">
    <location>
        <position position="1"/>
    </location>
</feature>
<evidence type="ECO:0000259" key="8">
    <source>
        <dbReference type="PROSITE" id="PS50835"/>
    </source>
</evidence>
<evidence type="ECO:0000256" key="2">
    <source>
        <dbReference type="ARBA" id="ARBA00006692"/>
    </source>
</evidence>
<keyword evidence="7" id="KW-0393">Immunoglobulin domain</keyword>
<keyword evidence="4" id="KW-0677">Repeat</keyword>
<evidence type="ECO:0000256" key="7">
    <source>
        <dbReference type="ARBA" id="ARBA00023319"/>
    </source>
</evidence>
<dbReference type="FunFam" id="2.60.40.10:FF:000147">
    <property type="entry name" value="Myosin light chain kinase"/>
    <property type="match status" value="1"/>
</dbReference>
<dbReference type="InterPro" id="IPR036179">
    <property type="entry name" value="Ig-like_dom_sf"/>
</dbReference>
<dbReference type="InterPro" id="IPR007110">
    <property type="entry name" value="Ig-like_dom"/>
</dbReference>
<reference evidence="9 10" key="1">
    <citation type="submission" date="2015-08" db="EMBL/GenBank/DDBJ databases">
        <title>The genome of the Asian arowana (Scleropages formosus).</title>
        <authorList>
            <person name="Tan M.H."/>
            <person name="Gan H.M."/>
            <person name="Croft L.J."/>
            <person name="Austin C.M."/>
        </authorList>
    </citation>
    <scope>NUCLEOTIDE SEQUENCE [LARGE SCALE GENOMIC DNA]</scope>
    <source>
        <strain evidence="9">Aro1</strain>
    </source>
</reference>